<keyword evidence="2" id="KW-1185">Reference proteome</keyword>
<protein>
    <submittedName>
        <fullName evidence="1">Uncharacterized protein</fullName>
    </submittedName>
</protein>
<name>A0ABN1F9P0_9PROT</name>
<proteinExistence type="predicted"/>
<sequence length="66" mass="6894">MAEKLEGLGAENKRLLQRAISVQSRVIETIAAAALVRAANPVYGAAGRRPAAPRQAGRAMALALRA</sequence>
<accession>A0ABN1F9P0</accession>
<gene>
    <name evidence="1" type="ORF">GCM10009416_25250</name>
</gene>
<dbReference type="EMBL" id="BAAAFZ010000034">
    <property type="protein sequence ID" value="GAA0585883.1"/>
    <property type="molecule type" value="Genomic_DNA"/>
</dbReference>
<comment type="caution">
    <text evidence="1">The sequence shown here is derived from an EMBL/GenBank/DDBJ whole genome shotgun (WGS) entry which is preliminary data.</text>
</comment>
<organism evidence="1 2">
    <name type="scientific">Craurococcus roseus</name>
    <dbReference type="NCBI Taxonomy" id="77585"/>
    <lineage>
        <taxon>Bacteria</taxon>
        <taxon>Pseudomonadati</taxon>
        <taxon>Pseudomonadota</taxon>
        <taxon>Alphaproteobacteria</taxon>
        <taxon>Acetobacterales</taxon>
        <taxon>Acetobacteraceae</taxon>
        <taxon>Craurococcus</taxon>
    </lineage>
</organism>
<dbReference type="Proteomes" id="UP001501588">
    <property type="component" value="Unassembled WGS sequence"/>
</dbReference>
<evidence type="ECO:0000313" key="1">
    <source>
        <dbReference type="EMBL" id="GAA0585883.1"/>
    </source>
</evidence>
<reference evidence="1 2" key="1">
    <citation type="journal article" date="2019" name="Int. J. Syst. Evol. Microbiol.">
        <title>The Global Catalogue of Microorganisms (GCM) 10K type strain sequencing project: providing services to taxonomists for standard genome sequencing and annotation.</title>
        <authorList>
            <consortium name="The Broad Institute Genomics Platform"/>
            <consortium name="The Broad Institute Genome Sequencing Center for Infectious Disease"/>
            <person name="Wu L."/>
            <person name="Ma J."/>
        </authorList>
    </citation>
    <scope>NUCLEOTIDE SEQUENCE [LARGE SCALE GENOMIC DNA]</scope>
    <source>
        <strain evidence="1 2">JCM 9933</strain>
    </source>
</reference>
<evidence type="ECO:0000313" key="2">
    <source>
        <dbReference type="Proteomes" id="UP001501588"/>
    </source>
</evidence>